<proteinExistence type="predicted"/>
<name>A0A286U867_9AGAM</name>
<accession>A0A286U867</accession>
<dbReference type="EMBL" id="NBII01000009">
    <property type="protein sequence ID" value="PAV15793.1"/>
    <property type="molecule type" value="Genomic_DNA"/>
</dbReference>
<evidence type="ECO:0000256" key="1">
    <source>
        <dbReference type="SAM" id="MobiDB-lite"/>
    </source>
</evidence>
<reference evidence="2 3" key="1">
    <citation type="journal article" date="2017" name="Mol. Ecol.">
        <title>Comparative and population genomic landscape of Phellinus noxius: A hypervariable fungus causing root rot in trees.</title>
        <authorList>
            <person name="Chung C.L."/>
            <person name="Lee T.J."/>
            <person name="Akiba M."/>
            <person name="Lee H.H."/>
            <person name="Kuo T.H."/>
            <person name="Liu D."/>
            <person name="Ke H.M."/>
            <person name="Yokoi T."/>
            <person name="Roa M.B."/>
            <person name="Lu M.J."/>
            <person name="Chang Y.Y."/>
            <person name="Ann P.J."/>
            <person name="Tsai J.N."/>
            <person name="Chen C.Y."/>
            <person name="Tzean S.S."/>
            <person name="Ota Y."/>
            <person name="Hattori T."/>
            <person name="Sahashi N."/>
            <person name="Liou R.F."/>
            <person name="Kikuchi T."/>
            <person name="Tsai I.J."/>
        </authorList>
    </citation>
    <scope>NUCLEOTIDE SEQUENCE [LARGE SCALE GENOMIC DNA]</scope>
    <source>
        <strain evidence="2 3">FFPRI411160</strain>
    </source>
</reference>
<feature type="region of interest" description="Disordered" evidence="1">
    <location>
        <begin position="276"/>
        <end position="333"/>
    </location>
</feature>
<sequence length="370" mass="41197">MTRLRSSTSTSLRARLSSIDSYLGAVEELRLKLLHFSPSYLNSEPEKLISLVEVAKNTLQSKGITLHTFSSCPSNLAPYKAAYFGLLLQLRDHGHTARLESKDHQDRLNRLLFPLYTQLKVCGKGVKDTPGCNGTDRTRMASDFKSKFESSDSYLPANKGQLSKSRRLSLLSRTRFNDPPTLPPNVMLPPDVPIHRTAKSYGLTSYPSAPFHERHNRLGTGTPVSMTRSNSMGGNYDIHKTSYSSSLLNHGYLKPPKPVGQHSRLDLWGSSSISRQKKARSLDVDRTSRIKGRSEDSDSDEWSEDDSDDMGAESEEEDEGNDVVSQPAVPSLNSPLKLKFGIFCTGKDRGAVNGPRPYQRSLRRQEALAR</sequence>
<comment type="caution">
    <text evidence="2">The sequence shown here is derived from an EMBL/GenBank/DDBJ whole genome shotgun (WGS) entry which is preliminary data.</text>
</comment>
<feature type="region of interest" description="Disordered" evidence="1">
    <location>
        <begin position="205"/>
        <end position="237"/>
    </location>
</feature>
<dbReference type="Proteomes" id="UP000217199">
    <property type="component" value="Unassembled WGS sequence"/>
</dbReference>
<feature type="compositionally biased region" description="Acidic residues" evidence="1">
    <location>
        <begin position="297"/>
        <end position="321"/>
    </location>
</feature>
<dbReference type="OrthoDB" id="3269630at2759"/>
<feature type="region of interest" description="Disordered" evidence="1">
    <location>
        <begin position="346"/>
        <end position="370"/>
    </location>
</feature>
<feature type="compositionally biased region" description="Basic and acidic residues" evidence="1">
    <location>
        <begin position="280"/>
        <end position="296"/>
    </location>
</feature>
<gene>
    <name evidence="2" type="ORF">PNOK_0865100</name>
</gene>
<dbReference type="AlphaFoldDB" id="A0A286U867"/>
<feature type="compositionally biased region" description="Polar residues" evidence="1">
    <location>
        <begin position="222"/>
        <end position="233"/>
    </location>
</feature>
<protein>
    <submittedName>
        <fullName evidence="2">Uncharacterized protein</fullName>
    </submittedName>
</protein>
<dbReference type="InParanoid" id="A0A286U867"/>
<evidence type="ECO:0000313" key="2">
    <source>
        <dbReference type="EMBL" id="PAV15793.1"/>
    </source>
</evidence>
<keyword evidence="3" id="KW-1185">Reference proteome</keyword>
<organism evidence="2 3">
    <name type="scientific">Pyrrhoderma noxium</name>
    <dbReference type="NCBI Taxonomy" id="2282107"/>
    <lineage>
        <taxon>Eukaryota</taxon>
        <taxon>Fungi</taxon>
        <taxon>Dikarya</taxon>
        <taxon>Basidiomycota</taxon>
        <taxon>Agaricomycotina</taxon>
        <taxon>Agaricomycetes</taxon>
        <taxon>Hymenochaetales</taxon>
        <taxon>Hymenochaetaceae</taxon>
        <taxon>Pyrrhoderma</taxon>
    </lineage>
</organism>
<evidence type="ECO:0000313" key="3">
    <source>
        <dbReference type="Proteomes" id="UP000217199"/>
    </source>
</evidence>